<keyword evidence="7 9" id="KW-0472">Membrane</keyword>
<comment type="caution">
    <text evidence="11">The sequence shown here is derived from an EMBL/GenBank/DDBJ whole genome shotgun (WGS) entry which is preliminary data.</text>
</comment>
<evidence type="ECO:0000256" key="1">
    <source>
        <dbReference type="ARBA" id="ARBA00004651"/>
    </source>
</evidence>
<dbReference type="InterPro" id="IPR028362">
    <property type="entry name" value="AlgI"/>
</dbReference>
<evidence type="ECO:0000256" key="8">
    <source>
        <dbReference type="ARBA" id="ARBA00023315"/>
    </source>
</evidence>
<dbReference type="PANTHER" id="PTHR13285">
    <property type="entry name" value="ACYLTRANSFERASE"/>
    <property type="match status" value="1"/>
</dbReference>
<organism evidence="11 12">
    <name type="scientific">Thermaurantimonas aggregans</name>
    <dbReference type="NCBI Taxonomy" id="2173829"/>
    <lineage>
        <taxon>Bacteria</taxon>
        <taxon>Pseudomonadati</taxon>
        <taxon>Bacteroidota</taxon>
        <taxon>Flavobacteriia</taxon>
        <taxon>Flavobacteriales</taxon>
        <taxon>Schleiferiaceae</taxon>
        <taxon>Thermaurantimonas</taxon>
    </lineage>
</organism>
<dbReference type="EMBL" id="BHZE01000011">
    <property type="protein sequence ID" value="GCD77811.1"/>
    <property type="molecule type" value="Genomic_DNA"/>
</dbReference>
<feature type="transmembrane region" description="Helical" evidence="10">
    <location>
        <begin position="399"/>
        <end position="422"/>
    </location>
</feature>
<gene>
    <name evidence="11" type="ORF">JCM31826_12930</name>
</gene>
<feature type="transmembrane region" description="Helical" evidence="10">
    <location>
        <begin position="486"/>
        <end position="505"/>
    </location>
</feature>
<evidence type="ECO:0000313" key="12">
    <source>
        <dbReference type="Proteomes" id="UP000286715"/>
    </source>
</evidence>
<keyword evidence="3 9" id="KW-1003">Cell membrane</keyword>
<sequence length="552" mass="64836">MWSWFIDIFTYKPDQPLIFSRFFFWGFYLVVLGFYSIVYPKRLLRNAYLFFVSLFFYYKSSGLSILILLFSTISDFFIGKKIYETKHPTLKKVWVGLSVFLNLSVLAYFKYAYFFTENFNALFNTKYEVINHFAQFSNSIFGTGFRVDKILLPVGISFYTFQTISYSVDIYRNQIRPVKNLLDFGFYVSFFPQLVAGPIVRASEFIPQLYKPYTITREEFGLGIFWIINGLVKKIVLADYIAVNFIDRVFADPERWGGFENLLALYGYTLQVYADFSGYTDIAIGVALLMGFYLPQNFWSPYKSKNVGEFWKRWHMSLSSWLKDYLYIPMGGNRTGSFFSYFSMFSILVFISFLAKSLWIFVGFAALALLVWLIGKLYPPFKKEVDTNINLMMTMLLGGLWHGASWNFVTWGGLNGLGLVIFKQWKKIRPWKNPNHPLVKFLGIFITFNFITFTRTWFRGEDWEKAIAMLRQIAYHFDWSVAPQVLSGYSSVFWLMGIGFVLHWLPERWKISYRKWFCQAPRPVQLSSFVLAVFLVYQAVSADLTPFIYFAF</sequence>
<dbReference type="OrthoDB" id="9805788at2"/>
<dbReference type="Pfam" id="PF03062">
    <property type="entry name" value="MBOAT"/>
    <property type="match status" value="1"/>
</dbReference>
<dbReference type="GO" id="GO:0042121">
    <property type="term" value="P:alginic acid biosynthetic process"/>
    <property type="evidence" value="ECO:0007669"/>
    <property type="project" value="InterPro"/>
</dbReference>
<evidence type="ECO:0000256" key="10">
    <source>
        <dbReference type="SAM" id="Phobius"/>
    </source>
</evidence>
<accession>A0A401XLE7</accession>
<evidence type="ECO:0000256" key="3">
    <source>
        <dbReference type="ARBA" id="ARBA00022475"/>
    </source>
</evidence>
<feature type="transmembrane region" description="Helical" evidence="10">
    <location>
        <begin position="526"/>
        <end position="551"/>
    </location>
</feature>
<dbReference type="InterPro" id="IPR004299">
    <property type="entry name" value="MBOAT_fam"/>
</dbReference>
<name>A0A401XLE7_9FLAO</name>
<feature type="transmembrane region" description="Helical" evidence="10">
    <location>
        <begin position="338"/>
        <end position="355"/>
    </location>
</feature>
<dbReference type="PANTHER" id="PTHR13285:SF23">
    <property type="entry name" value="TEICHOIC ACID D-ALANYLTRANSFERASE"/>
    <property type="match status" value="1"/>
</dbReference>
<evidence type="ECO:0000256" key="6">
    <source>
        <dbReference type="ARBA" id="ARBA00022989"/>
    </source>
</evidence>
<keyword evidence="5 10" id="KW-0812">Transmembrane</keyword>
<comment type="similarity">
    <text evidence="2 9">Belongs to the membrane-bound acyltransferase family.</text>
</comment>
<keyword evidence="12" id="KW-1185">Reference proteome</keyword>
<protein>
    <submittedName>
        <fullName evidence="11">Alginate O-acetyltransferase</fullName>
    </submittedName>
</protein>
<feature type="transmembrane region" description="Helical" evidence="10">
    <location>
        <begin position="93"/>
        <end position="113"/>
    </location>
</feature>
<comment type="subcellular location">
    <subcellularLocation>
        <location evidence="1">Cell membrane</location>
        <topology evidence="1">Multi-pass membrane protein</topology>
    </subcellularLocation>
</comment>
<evidence type="ECO:0000256" key="5">
    <source>
        <dbReference type="ARBA" id="ARBA00022692"/>
    </source>
</evidence>
<keyword evidence="6 10" id="KW-1133">Transmembrane helix</keyword>
<feature type="transmembrane region" description="Helical" evidence="10">
    <location>
        <begin position="47"/>
        <end position="73"/>
    </location>
</feature>
<feature type="transmembrane region" description="Helical" evidence="10">
    <location>
        <begin position="360"/>
        <end position="379"/>
    </location>
</feature>
<evidence type="ECO:0000256" key="2">
    <source>
        <dbReference type="ARBA" id="ARBA00010323"/>
    </source>
</evidence>
<proteinExistence type="inferred from homology"/>
<feature type="transmembrane region" description="Helical" evidence="10">
    <location>
        <begin position="22"/>
        <end position="40"/>
    </location>
</feature>
<dbReference type="GO" id="GO:0016746">
    <property type="term" value="F:acyltransferase activity"/>
    <property type="evidence" value="ECO:0007669"/>
    <property type="project" value="UniProtKB-KW"/>
</dbReference>
<dbReference type="Proteomes" id="UP000286715">
    <property type="component" value="Unassembled WGS sequence"/>
</dbReference>
<dbReference type="InterPro" id="IPR051085">
    <property type="entry name" value="MB_O-acyltransferase"/>
</dbReference>
<reference evidence="11 12" key="1">
    <citation type="submission" date="2018-11" db="EMBL/GenBank/DDBJ databases">
        <title>Schleiferia aggregans sp. nov., a moderately thermophilic heterotrophic bacterium isolated from microbial mats at a terrestrial hot spring.</title>
        <authorList>
            <person name="Iino T."/>
            <person name="Ohkuma M."/>
            <person name="Haruta S."/>
        </authorList>
    </citation>
    <scope>NUCLEOTIDE SEQUENCE [LARGE SCALE GENOMIC DNA]</scope>
    <source>
        <strain evidence="11 12">LA</strain>
    </source>
</reference>
<dbReference type="AlphaFoldDB" id="A0A401XLE7"/>
<keyword evidence="8 9" id="KW-0012">Acyltransferase</keyword>
<dbReference type="GO" id="GO:0005886">
    <property type="term" value="C:plasma membrane"/>
    <property type="evidence" value="ECO:0007669"/>
    <property type="project" value="UniProtKB-SubCell"/>
</dbReference>
<dbReference type="PIRSF" id="PIRSF500217">
    <property type="entry name" value="AlgI"/>
    <property type="match status" value="1"/>
</dbReference>
<evidence type="ECO:0000256" key="7">
    <source>
        <dbReference type="ARBA" id="ARBA00023136"/>
    </source>
</evidence>
<dbReference type="InterPro" id="IPR024194">
    <property type="entry name" value="Ac/AlaTfrase_AlgI/DltB"/>
</dbReference>
<evidence type="ECO:0000313" key="11">
    <source>
        <dbReference type="EMBL" id="GCD77811.1"/>
    </source>
</evidence>
<evidence type="ECO:0000256" key="9">
    <source>
        <dbReference type="PIRNR" id="PIRNR016636"/>
    </source>
</evidence>
<dbReference type="PIRSF" id="PIRSF016636">
    <property type="entry name" value="AlgI_DltB"/>
    <property type="match status" value="1"/>
</dbReference>
<feature type="transmembrane region" description="Helical" evidence="10">
    <location>
        <begin position="438"/>
        <end position="458"/>
    </location>
</feature>
<feature type="transmembrane region" description="Helical" evidence="10">
    <location>
        <begin position="276"/>
        <end position="294"/>
    </location>
</feature>
<keyword evidence="4 9" id="KW-0808">Transferase</keyword>
<dbReference type="RefSeq" id="WP_124397878.1">
    <property type="nucleotide sequence ID" value="NZ_BHZE01000011.1"/>
</dbReference>
<evidence type="ECO:0000256" key="4">
    <source>
        <dbReference type="ARBA" id="ARBA00022679"/>
    </source>
</evidence>